<accession>A0A8T3VX63</accession>
<name>A0A8T3VX63_METOL</name>
<comment type="caution">
    <text evidence="1">The sequence shown here is derived from an EMBL/GenBank/DDBJ whole genome shotgun (WGS) entry which is preliminary data.</text>
</comment>
<dbReference type="Proteomes" id="UP000732619">
    <property type="component" value="Unassembled WGS sequence"/>
</dbReference>
<evidence type="ECO:0000313" key="2">
    <source>
        <dbReference type="Proteomes" id="UP000732619"/>
    </source>
</evidence>
<reference evidence="1" key="1">
    <citation type="submission" date="2019-04" db="EMBL/GenBank/DDBJ databases">
        <title>Evolution of Biomass-Degrading Anaerobic Consortia Revealed by Metagenomics.</title>
        <authorList>
            <person name="Peng X."/>
        </authorList>
    </citation>
    <scope>NUCLEOTIDE SEQUENCE</scope>
    <source>
        <strain evidence="1">SIG14</strain>
    </source>
</reference>
<dbReference type="InterPro" id="IPR043962">
    <property type="entry name" value="DUF5750"/>
</dbReference>
<organism evidence="1 2">
    <name type="scientific">Methanobrevibacter olleyae</name>
    <dbReference type="NCBI Taxonomy" id="294671"/>
    <lineage>
        <taxon>Archaea</taxon>
        <taxon>Methanobacteriati</taxon>
        <taxon>Methanobacteriota</taxon>
        <taxon>Methanomada group</taxon>
        <taxon>Methanobacteria</taxon>
        <taxon>Methanobacteriales</taxon>
        <taxon>Methanobacteriaceae</taxon>
        <taxon>Methanobrevibacter</taxon>
    </lineage>
</organism>
<dbReference type="Pfam" id="PF19024">
    <property type="entry name" value="DUF5750"/>
    <property type="match status" value="1"/>
</dbReference>
<gene>
    <name evidence="1" type="ORF">E7Z75_05395</name>
</gene>
<evidence type="ECO:0000313" key="1">
    <source>
        <dbReference type="EMBL" id="MBE6512556.1"/>
    </source>
</evidence>
<protein>
    <submittedName>
        <fullName evidence="1">Uncharacterized protein</fullName>
    </submittedName>
</protein>
<proteinExistence type="predicted"/>
<dbReference type="AlphaFoldDB" id="A0A8T3VX63"/>
<dbReference type="Gene3D" id="3.30.780.30">
    <property type="match status" value="1"/>
</dbReference>
<sequence length="94" mass="11224">MLSVKVEDYGETEDQMHYVTYRVSDLTEKELDFLLNNLEGETIVEDGDLLLNIFYSRKFFPFASDDAHFKLEDFIKREEIEMTYFIASFLEDMK</sequence>
<dbReference type="EMBL" id="SUTG01000021">
    <property type="protein sequence ID" value="MBE6512556.1"/>
    <property type="molecule type" value="Genomic_DNA"/>
</dbReference>